<sequence length="102" mass="11214">MHYSPNIIAAGNEVPVGELLALIGLPPCDTVRWTARRKAEIIAAVEAQLVTAEDACNWYGLSAEELDEWRRATERDGVAGLRVTCSQQTRRMAARQTAHAHS</sequence>
<dbReference type="Proteomes" id="UP001361239">
    <property type="component" value="Unassembled WGS sequence"/>
</dbReference>
<proteinExistence type="predicted"/>
<dbReference type="Pfam" id="PF06627">
    <property type="entry name" value="DUF1153"/>
    <property type="match status" value="1"/>
</dbReference>
<name>A0ABU8RYW4_9SPHN</name>
<comment type="caution">
    <text evidence="1">The sequence shown here is derived from an EMBL/GenBank/DDBJ whole genome shotgun (WGS) entry which is preliminary data.</text>
</comment>
<gene>
    <name evidence="1" type="ORF">WG901_14880</name>
</gene>
<dbReference type="RefSeq" id="WP_339587879.1">
    <property type="nucleotide sequence ID" value="NZ_JBBHJZ010000003.1"/>
</dbReference>
<dbReference type="InterPro" id="IPR010921">
    <property type="entry name" value="Trp_repressor/repl_initiator"/>
</dbReference>
<accession>A0ABU8RYW4</accession>
<organism evidence="1 2">
    <name type="scientific">Novosphingobium anseongense</name>
    <dbReference type="NCBI Taxonomy" id="3133436"/>
    <lineage>
        <taxon>Bacteria</taxon>
        <taxon>Pseudomonadati</taxon>
        <taxon>Pseudomonadota</taxon>
        <taxon>Alphaproteobacteria</taxon>
        <taxon>Sphingomonadales</taxon>
        <taxon>Sphingomonadaceae</taxon>
        <taxon>Novosphingobium</taxon>
    </lineage>
</organism>
<dbReference type="Gene3D" id="1.10.10.10">
    <property type="entry name" value="Winged helix-like DNA-binding domain superfamily/Winged helix DNA-binding domain"/>
    <property type="match status" value="1"/>
</dbReference>
<reference evidence="1 2" key="1">
    <citation type="submission" date="2024-03" db="EMBL/GenBank/DDBJ databases">
        <authorList>
            <person name="Jo J.-H."/>
        </authorList>
    </citation>
    <scope>NUCLEOTIDE SEQUENCE [LARGE SCALE GENOMIC DNA]</scope>
    <source>
        <strain evidence="1 2">PS1R-30</strain>
    </source>
</reference>
<dbReference type="EMBL" id="JBBHJZ010000003">
    <property type="protein sequence ID" value="MEJ5977932.1"/>
    <property type="molecule type" value="Genomic_DNA"/>
</dbReference>
<dbReference type="SUPFAM" id="SSF48295">
    <property type="entry name" value="TrpR-like"/>
    <property type="match status" value="1"/>
</dbReference>
<dbReference type="InterPro" id="IPR009534">
    <property type="entry name" value="DUF1153"/>
</dbReference>
<dbReference type="InterPro" id="IPR036388">
    <property type="entry name" value="WH-like_DNA-bd_sf"/>
</dbReference>
<protein>
    <submittedName>
        <fullName evidence="1">DUF1153 domain-containing protein</fullName>
    </submittedName>
</protein>
<evidence type="ECO:0000313" key="1">
    <source>
        <dbReference type="EMBL" id="MEJ5977932.1"/>
    </source>
</evidence>
<keyword evidence="2" id="KW-1185">Reference proteome</keyword>
<evidence type="ECO:0000313" key="2">
    <source>
        <dbReference type="Proteomes" id="UP001361239"/>
    </source>
</evidence>